<dbReference type="InterPro" id="IPR036412">
    <property type="entry name" value="HAD-like_sf"/>
</dbReference>
<dbReference type="Gene3D" id="3.40.50.1000">
    <property type="entry name" value="HAD superfamily/HAD-like"/>
    <property type="match status" value="1"/>
</dbReference>
<dbReference type="GO" id="GO:0005829">
    <property type="term" value="C:cytosol"/>
    <property type="evidence" value="ECO:0007669"/>
    <property type="project" value="TreeGrafter"/>
</dbReference>
<dbReference type="InterPro" id="IPR006439">
    <property type="entry name" value="HAD-SF_hydro_IA"/>
</dbReference>
<dbReference type="InterPro" id="IPR041492">
    <property type="entry name" value="HAD_2"/>
</dbReference>
<dbReference type="FunFam" id="3.40.50.1000:FF:000022">
    <property type="entry name" value="Phosphoglycolate phosphatase"/>
    <property type="match status" value="1"/>
</dbReference>
<dbReference type="Pfam" id="PF13419">
    <property type="entry name" value="HAD_2"/>
    <property type="match status" value="1"/>
</dbReference>
<dbReference type="NCBIfam" id="TIGR01549">
    <property type="entry name" value="HAD-SF-IA-v1"/>
    <property type="match status" value="1"/>
</dbReference>
<dbReference type="EMBL" id="FORR01000001">
    <property type="protein sequence ID" value="SFI63699.1"/>
    <property type="molecule type" value="Genomic_DNA"/>
</dbReference>
<accession>A0A1I3JTU9</accession>
<protein>
    <submittedName>
        <fullName evidence="1">Pyrophosphatase PpaX</fullName>
    </submittedName>
</protein>
<evidence type="ECO:0000313" key="2">
    <source>
        <dbReference type="Proteomes" id="UP000199545"/>
    </source>
</evidence>
<dbReference type="InterPro" id="IPR023198">
    <property type="entry name" value="PGP-like_dom2"/>
</dbReference>
<dbReference type="PANTHER" id="PTHR43434:SF26">
    <property type="entry name" value="PYROPHOSPHATASE PPAX"/>
    <property type="match status" value="1"/>
</dbReference>
<dbReference type="Proteomes" id="UP000199545">
    <property type="component" value="Unassembled WGS sequence"/>
</dbReference>
<dbReference type="GO" id="GO:0008967">
    <property type="term" value="F:phosphoglycolate phosphatase activity"/>
    <property type="evidence" value="ECO:0007669"/>
    <property type="project" value="TreeGrafter"/>
</dbReference>
<dbReference type="InterPro" id="IPR050155">
    <property type="entry name" value="HAD-like_hydrolase_sf"/>
</dbReference>
<dbReference type="STRING" id="46223.SAMN05421852_101205"/>
<dbReference type="SFLD" id="SFLDS00003">
    <property type="entry name" value="Haloacid_Dehalogenase"/>
    <property type="match status" value="1"/>
</dbReference>
<dbReference type="NCBIfam" id="TIGR01509">
    <property type="entry name" value="HAD-SF-IA-v3"/>
    <property type="match status" value="1"/>
</dbReference>
<organism evidence="1 2">
    <name type="scientific">Thermoflavimicrobium dichotomicum</name>
    <dbReference type="NCBI Taxonomy" id="46223"/>
    <lineage>
        <taxon>Bacteria</taxon>
        <taxon>Bacillati</taxon>
        <taxon>Bacillota</taxon>
        <taxon>Bacilli</taxon>
        <taxon>Bacillales</taxon>
        <taxon>Thermoactinomycetaceae</taxon>
        <taxon>Thermoflavimicrobium</taxon>
    </lineage>
</organism>
<keyword evidence="2" id="KW-1185">Reference proteome</keyword>
<dbReference type="PANTHER" id="PTHR43434">
    <property type="entry name" value="PHOSPHOGLYCOLATE PHOSPHATASE"/>
    <property type="match status" value="1"/>
</dbReference>
<reference evidence="1 2" key="1">
    <citation type="submission" date="2016-10" db="EMBL/GenBank/DDBJ databases">
        <authorList>
            <person name="de Groot N.N."/>
        </authorList>
    </citation>
    <scope>NUCLEOTIDE SEQUENCE [LARGE SCALE GENOMIC DNA]</scope>
    <source>
        <strain evidence="1 2">DSM 44778</strain>
    </source>
</reference>
<dbReference type="NCBIfam" id="NF009804">
    <property type="entry name" value="PRK13288.1"/>
    <property type="match status" value="1"/>
</dbReference>
<dbReference type="GO" id="GO:0006281">
    <property type="term" value="P:DNA repair"/>
    <property type="evidence" value="ECO:0007669"/>
    <property type="project" value="TreeGrafter"/>
</dbReference>
<dbReference type="SFLD" id="SFLDG01135">
    <property type="entry name" value="C1.5.6:_HAD__Beta-PGM__Phospha"/>
    <property type="match status" value="1"/>
</dbReference>
<dbReference type="Gene3D" id="1.10.150.240">
    <property type="entry name" value="Putative phosphatase, domain 2"/>
    <property type="match status" value="1"/>
</dbReference>
<dbReference type="SFLD" id="SFLDG01129">
    <property type="entry name" value="C1.5:_HAD__Beta-PGM__Phosphata"/>
    <property type="match status" value="1"/>
</dbReference>
<dbReference type="InterPro" id="IPR023214">
    <property type="entry name" value="HAD_sf"/>
</dbReference>
<evidence type="ECO:0000313" key="1">
    <source>
        <dbReference type="EMBL" id="SFI63699.1"/>
    </source>
</evidence>
<proteinExistence type="predicted"/>
<name>A0A1I3JTU9_9BACL</name>
<dbReference type="AlphaFoldDB" id="A0A1I3JTU9"/>
<dbReference type="OrthoDB" id="9807630at2"/>
<dbReference type="SUPFAM" id="SSF56784">
    <property type="entry name" value="HAD-like"/>
    <property type="match status" value="1"/>
</dbReference>
<sequence length="221" mass="25283">MKYSVVLFDLDGTLINTNELILTSFLYTLEKHCPGKYTKEDIIARMGQPLVEQMRFFDERQAEEMVKTYQVHNESHHDELVKEFPYVREVLADLHQAGIKMGVVTNKRRKMAEMGLKRFGLDQWMQVVVCVEDTKQAKPAPDMIHLALEKLAAPKESALMVGDSRFDLLAAERAGIDSAAVGWSLHLEELEAYHPTYVLHDMRDLLNMMGISKVKQGAKFE</sequence>
<dbReference type="RefSeq" id="WP_093227192.1">
    <property type="nucleotide sequence ID" value="NZ_FORR01000001.1"/>
</dbReference>
<gene>
    <name evidence="1" type="ORF">SAMN05421852_101205</name>
</gene>